<evidence type="ECO:0000256" key="1">
    <source>
        <dbReference type="ARBA" id="ARBA00023239"/>
    </source>
</evidence>
<feature type="domain" description="Siroheme decarboxylase NirL-like HTH" evidence="7">
    <location>
        <begin position="181"/>
        <end position="218"/>
    </location>
</feature>
<keyword evidence="9" id="KW-1185">Reference proteome</keyword>
<feature type="domain" description="Siroheme decarboxylase NirL-like HTH" evidence="7">
    <location>
        <begin position="8"/>
        <end position="52"/>
    </location>
</feature>
<feature type="domain" description="Siroheme decarboxylase AsnC-like ligand binding" evidence="6">
    <location>
        <begin position="67"/>
        <end position="140"/>
    </location>
</feature>
<proteinExistence type="inferred from homology"/>
<comment type="caution">
    <text evidence="8">The sequence shown here is derived from an EMBL/GenBank/DDBJ whole genome shotgun (WGS) entry which is preliminary data.</text>
</comment>
<dbReference type="InterPro" id="IPR040523">
    <property type="entry name" value="AsnC_trans_reg2"/>
</dbReference>
<evidence type="ECO:0000313" key="8">
    <source>
        <dbReference type="EMBL" id="MBC5765641.1"/>
    </source>
</evidence>
<evidence type="ECO:0000259" key="7">
    <source>
        <dbReference type="Pfam" id="PF22451"/>
    </source>
</evidence>
<gene>
    <name evidence="8" type="ORF">H8R02_14330</name>
</gene>
<dbReference type="Pfam" id="PF22451">
    <property type="entry name" value="NirdL-like_HTH"/>
    <property type="match status" value="2"/>
</dbReference>
<dbReference type="Pfam" id="PF17805">
    <property type="entry name" value="AsnC_trans_reg2"/>
    <property type="match status" value="2"/>
</dbReference>
<dbReference type="PANTHER" id="PTHR43413">
    <property type="entry name" value="TRANSCRIPTIONAL REGULATOR, ASNC FAMILY"/>
    <property type="match status" value="1"/>
</dbReference>
<name>A0A923MA10_9BURK</name>
<feature type="domain" description="Siroheme decarboxylase AsnC-like ligand binding" evidence="6">
    <location>
        <begin position="229"/>
        <end position="315"/>
    </location>
</feature>
<dbReference type="AlphaFoldDB" id="A0A923MA10"/>
<dbReference type="GO" id="GO:0016829">
    <property type="term" value="F:lyase activity"/>
    <property type="evidence" value="ECO:0007669"/>
    <property type="project" value="UniProtKB-KW"/>
</dbReference>
<reference evidence="8" key="1">
    <citation type="submission" date="2020-08" db="EMBL/GenBank/DDBJ databases">
        <title>Ramlibacter sp. GTP1 16S ribosomal RNA gene genome sequencing and assembly.</title>
        <authorList>
            <person name="Kang M."/>
        </authorList>
    </citation>
    <scope>NUCLEOTIDE SEQUENCE</scope>
    <source>
        <strain evidence="8">GTP1</strain>
    </source>
</reference>
<evidence type="ECO:0000256" key="3">
    <source>
        <dbReference type="ARBA" id="ARBA00023457"/>
    </source>
</evidence>
<comment type="similarity">
    <text evidence="3">Belongs to the Ahb/Nir family.</text>
</comment>
<keyword evidence="1" id="KW-0456">Lyase</keyword>
<dbReference type="InterPro" id="IPR050684">
    <property type="entry name" value="HTH-Siroheme_Decarb"/>
</dbReference>
<evidence type="ECO:0000313" key="9">
    <source>
        <dbReference type="Proteomes" id="UP000596827"/>
    </source>
</evidence>
<organism evidence="8 9">
    <name type="scientific">Ramlibacter albus</name>
    <dbReference type="NCBI Taxonomy" id="2079448"/>
    <lineage>
        <taxon>Bacteria</taxon>
        <taxon>Pseudomonadati</taxon>
        <taxon>Pseudomonadota</taxon>
        <taxon>Betaproteobacteria</taxon>
        <taxon>Burkholderiales</taxon>
        <taxon>Comamonadaceae</taxon>
        <taxon>Ramlibacter</taxon>
    </lineage>
</organism>
<protein>
    <recommendedName>
        <fullName evidence="4">siroheme decarboxylase</fullName>
        <ecNumber evidence="4">4.1.1.111</ecNumber>
    </recommendedName>
</protein>
<evidence type="ECO:0000256" key="2">
    <source>
        <dbReference type="ARBA" id="ARBA00023444"/>
    </source>
</evidence>
<comment type="catalytic activity">
    <reaction evidence="5">
        <text>siroheme + 2 H(+) = 12,18-didecarboxysiroheme + 2 CO2</text>
        <dbReference type="Rhea" id="RHEA:19093"/>
        <dbReference type="ChEBI" id="CHEBI:15378"/>
        <dbReference type="ChEBI" id="CHEBI:16526"/>
        <dbReference type="ChEBI" id="CHEBI:60052"/>
        <dbReference type="ChEBI" id="CHEBI:140497"/>
        <dbReference type="EC" id="4.1.1.111"/>
    </reaction>
</comment>
<dbReference type="PANTHER" id="PTHR43413:SF1">
    <property type="entry name" value="SIROHEME DECARBOXYLASE NIRL SUBUNIT"/>
    <property type="match status" value="1"/>
</dbReference>
<dbReference type="EMBL" id="JACORU010000005">
    <property type="protein sequence ID" value="MBC5765641.1"/>
    <property type="molecule type" value="Genomic_DNA"/>
</dbReference>
<sequence>MQLHPQDLALLNDYQHHFPLVERPFDAIAQELYTTEQHVLQALRAGRRAGHISRIGAVWRRGAGGAAALCALKVPYDRLPAVADAVSHEFRVTHNYQRDHEWNLWYVVTARDEAAVRETADRIAQAADVPALFLPMVRAYRVDLAFDLRARHAAARPLKAPEPQCDPVAPWQQPLAALAEHGMPLIPRPYNAWARHLGWPADVVLRTLHQWKAHGTLRRFGVVVRHHGLGFDSNAMTVVNAPARLADEIGLRIGAQPGVTLAYRRVPAEGWPYNLYFMVHGRERPEVRALVRSALAAAGASNLPHETLFSVRRFKQTGGRYFAEPLEAA</sequence>
<dbReference type="Gene3D" id="3.30.70.3460">
    <property type="match status" value="2"/>
</dbReference>
<dbReference type="RefSeq" id="WP_187082124.1">
    <property type="nucleotide sequence ID" value="NZ_JACORU010000005.1"/>
</dbReference>
<evidence type="ECO:0000256" key="5">
    <source>
        <dbReference type="ARBA" id="ARBA00048470"/>
    </source>
</evidence>
<dbReference type="InterPro" id="IPR053953">
    <property type="entry name" value="NirdL-like_HTH"/>
</dbReference>
<comment type="pathway">
    <text evidence="2">Porphyrin-containing compound metabolism.</text>
</comment>
<dbReference type="Proteomes" id="UP000596827">
    <property type="component" value="Unassembled WGS sequence"/>
</dbReference>
<dbReference type="EC" id="4.1.1.111" evidence="4"/>
<evidence type="ECO:0000256" key="4">
    <source>
        <dbReference type="ARBA" id="ARBA00023471"/>
    </source>
</evidence>
<evidence type="ECO:0000259" key="6">
    <source>
        <dbReference type="Pfam" id="PF17805"/>
    </source>
</evidence>
<accession>A0A923MA10</accession>